<protein>
    <submittedName>
        <fullName evidence="1">CDP-glucose 4,6-dehydratase</fullName>
        <ecNumber evidence="1">4.2.1.45</ecNumber>
    </submittedName>
</protein>
<gene>
    <name evidence="1" type="primary">rfbG</name>
    <name evidence="1" type="ORF">POT9AD_4595</name>
</gene>
<dbReference type="Gene3D" id="3.40.50.720">
    <property type="entry name" value="NAD(P)-binding Rossmann-like Domain"/>
    <property type="match status" value="1"/>
</dbReference>
<dbReference type="Pfam" id="PF16363">
    <property type="entry name" value="GDP_Man_Dehyd"/>
    <property type="match status" value="1"/>
</dbReference>
<dbReference type="PANTHER" id="PTHR43000">
    <property type="entry name" value="DTDP-D-GLUCOSE 4,6-DEHYDRATASE-RELATED"/>
    <property type="match status" value="1"/>
</dbReference>
<proteinExistence type="predicted"/>
<dbReference type="InterPro" id="IPR036291">
    <property type="entry name" value="NAD(P)-bd_dom_sf"/>
</dbReference>
<dbReference type="EC" id="4.2.1.45" evidence="1"/>
<reference evidence="1" key="1">
    <citation type="submission" date="2018-11" db="EMBL/GenBank/DDBJ databases">
        <authorList>
            <consortium name="Genoscope - CEA"/>
            <person name="William W."/>
        </authorList>
    </citation>
    <scope>NUCLEOTIDE SEQUENCE [LARGE SCALE GENOMIC DNA]</scope>
    <source>
        <strain evidence="1">T9AD</strain>
    </source>
</reference>
<sequence>MAISVDPNFWQSKRVFLTGHTGFKGSWLSLWLQSMGATVKGFALQPPTQPALFEQARVAQGMESVIGDIRNLESIACAMTTFNPDILIHMAAQPLVRLSYREPVETYATNVMGTVHVLEAARQCDNLKAIVNVTTDKCYENREWIWGYRENEPMGGHDPYSNSKGCSELVTAAYRSSFFNTAGSAVLASGRAGNVIGGGDWAEDRLIPDILRAFEKQQPVIVRNPRATRPWQHVLEPLSGYLILAEKLYTEGNAYAEAWNFGPRDEDVQPVEWILNHMTEHWGEGASWQLDATPQPHEAQLLKLDISKAAARLRWRPRWSLAHTLDTIVDWQQAWLQGEDMHQKTLEQIYHYQSC</sequence>
<accession>A0A653BAY4</accession>
<dbReference type="AlphaFoldDB" id="A0A653BAY4"/>
<keyword evidence="1" id="KW-0456">Lyase</keyword>
<name>A0A653BAY4_ECTOL</name>
<dbReference type="CDD" id="cd05252">
    <property type="entry name" value="CDP_GD_SDR_e"/>
    <property type="match status" value="1"/>
</dbReference>
<dbReference type="InterPro" id="IPR016040">
    <property type="entry name" value="NAD(P)-bd_dom"/>
</dbReference>
<dbReference type="NCBIfam" id="TIGR02622">
    <property type="entry name" value="CDP_4_6_dhtase"/>
    <property type="match status" value="1"/>
</dbReference>
<organism evidence="1">
    <name type="scientific">Ectopseudomonas oleovorans</name>
    <name type="common">Pseudomonas oleovorans</name>
    <dbReference type="NCBI Taxonomy" id="301"/>
    <lineage>
        <taxon>Bacteria</taxon>
        <taxon>Pseudomonadati</taxon>
        <taxon>Pseudomonadota</taxon>
        <taxon>Gammaproteobacteria</taxon>
        <taxon>Pseudomonadales</taxon>
        <taxon>Pseudomonadaceae</taxon>
        <taxon>Ectopseudomonas</taxon>
    </lineage>
</organism>
<dbReference type="GO" id="GO:0047733">
    <property type="term" value="F:CDP-glucose 4,6-dehydratase activity"/>
    <property type="evidence" value="ECO:0007669"/>
    <property type="project" value="UniProtKB-EC"/>
</dbReference>
<evidence type="ECO:0000313" key="1">
    <source>
        <dbReference type="EMBL" id="VDN65570.1"/>
    </source>
</evidence>
<dbReference type="OrthoDB" id="9779041at2"/>
<dbReference type="Gene3D" id="3.90.25.10">
    <property type="entry name" value="UDP-galactose 4-epimerase, domain 1"/>
    <property type="match status" value="1"/>
</dbReference>
<dbReference type="SUPFAM" id="SSF51735">
    <property type="entry name" value="NAD(P)-binding Rossmann-fold domains"/>
    <property type="match status" value="1"/>
</dbReference>
<dbReference type="InterPro" id="IPR013445">
    <property type="entry name" value="CDP_4_6_deHydtase"/>
</dbReference>
<dbReference type="EMBL" id="LR130779">
    <property type="protein sequence ID" value="VDN65570.1"/>
    <property type="molecule type" value="Genomic_DNA"/>
</dbReference>